<dbReference type="Proteomes" id="UP000594637">
    <property type="component" value="Chromosome"/>
</dbReference>
<sequence>MSNEAAWWCAASAPVPATVEDLAAGLTALPDREIADLLLARPDLLAPPSSSFTMLAARAGARPSVETALADLNAAVLAVAEAVVATGVQDPGLLGPALLLSSDDVAAHLATLRRLALVLDSGPVAGLVEAVGPHPLGLAPAAAPQEGRPDAPPPPSLQTLHATARSAASQHANSQRAAAERPGPQQAAARDATPLEDTPVLSPAALAVLDALTWGPPTGTLREGGQAPGAASLVERGWLERTQDESGTTRFLLPRRVALALRGGRLLRRPPTAPDPAALPIQDPATTADQSSRAAEEAVRLVAALVDEWGREGGPILRTGGVGVRALARTADALGLEGAPAARVIELAAGAGLLGLDDAGATWVPSTQVPLWRTATLPERWAPLAVAWACSARAPWLVGTRGEDGALRAVLGDGLETARAGSLRRRILLLLDSLPEGAVVTPTWVYEALTWARPRRPVLDGDVTGVLDETEFLGITGGGALSRAGRLLARSVRHETLLSSDGEADPRLLGALERALEEDLAAPVGLLLVQSDLTAVVPGRPEPDLAALLDKAATVESRGSALAVRFTDESVRAALDSGWSAVELRQALERWTPTPLPSALTTLIEDVARHHGAVRVREVASVLRVPDPATAAGLLAEARLKGLGLDEVAPGVLLATAPAGQVLRELRAAGLSPVLEDTSGRLLLAGDAVTARRGGPGVEPVRPGAVTATRRHRHSARELAVLVGRLRAGERARRDPAVPAGAATDPVHALAVMRQAQSSRSRLRLRLAGPDGVVQERRVRVLAVEAGRVRLADVERETELTVAVHRVVSVEEE</sequence>
<proteinExistence type="predicted"/>
<dbReference type="RefSeq" id="WP_166857135.1">
    <property type="nucleotide sequence ID" value="NZ_CP063989.1"/>
</dbReference>
<evidence type="ECO:0000313" key="3">
    <source>
        <dbReference type="EMBL" id="QPL05633.1"/>
    </source>
</evidence>
<dbReference type="Pfam" id="PF13625">
    <property type="entry name" value="Helicase_C_3"/>
    <property type="match status" value="1"/>
</dbReference>
<gene>
    <name evidence="3" type="ORF">ID810_01145</name>
</gene>
<keyword evidence="3" id="KW-0378">Hydrolase</keyword>
<accession>A0A7T0PWM8</accession>
<feature type="region of interest" description="Disordered" evidence="1">
    <location>
        <begin position="267"/>
        <end position="293"/>
    </location>
</feature>
<keyword evidence="3" id="KW-0547">Nucleotide-binding</keyword>
<feature type="region of interest" description="Disordered" evidence="1">
    <location>
        <begin position="138"/>
        <end position="197"/>
    </location>
</feature>
<protein>
    <submittedName>
        <fullName evidence="3">Helicase-associated domain-containing protein</fullName>
    </submittedName>
</protein>
<dbReference type="InterPro" id="IPR032830">
    <property type="entry name" value="XPB/Ssl2_N"/>
</dbReference>
<evidence type="ECO:0000259" key="2">
    <source>
        <dbReference type="Pfam" id="PF13625"/>
    </source>
</evidence>
<dbReference type="KEGG" id="arep:ID810_01145"/>
<keyword evidence="3" id="KW-0067">ATP-binding</keyword>
<name>A0A7T0PWM8_9ACTO</name>
<keyword evidence="4" id="KW-1185">Reference proteome</keyword>
<reference evidence="3 4" key="1">
    <citation type="submission" date="2020-11" db="EMBL/GenBank/DDBJ databases">
        <title>Actinomyces sp. ZJ750.</title>
        <authorList>
            <person name="Zhou J."/>
        </authorList>
    </citation>
    <scope>NUCLEOTIDE SEQUENCE [LARGE SCALE GENOMIC DNA]</scope>
    <source>
        <strain evidence="3 4">ZJ750</strain>
    </source>
</reference>
<feature type="compositionally biased region" description="Polar residues" evidence="1">
    <location>
        <begin position="157"/>
        <end position="176"/>
    </location>
</feature>
<dbReference type="EMBL" id="CP063989">
    <property type="protein sequence ID" value="QPL05633.1"/>
    <property type="molecule type" value="Genomic_DNA"/>
</dbReference>
<evidence type="ECO:0000313" key="4">
    <source>
        <dbReference type="Proteomes" id="UP000594637"/>
    </source>
</evidence>
<dbReference type="GO" id="GO:0004386">
    <property type="term" value="F:helicase activity"/>
    <property type="evidence" value="ECO:0007669"/>
    <property type="project" value="UniProtKB-KW"/>
</dbReference>
<feature type="domain" description="Helicase XPB/Ssl2 N-terminal" evidence="2">
    <location>
        <begin position="527"/>
        <end position="648"/>
    </location>
</feature>
<keyword evidence="3" id="KW-0347">Helicase</keyword>
<organism evidence="3 4">
    <name type="scientific">Actinomyces respiraculi</name>
    <dbReference type="NCBI Taxonomy" id="2744574"/>
    <lineage>
        <taxon>Bacteria</taxon>
        <taxon>Bacillati</taxon>
        <taxon>Actinomycetota</taxon>
        <taxon>Actinomycetes</taxon>
        <taxon>Actinomycetales</taxon>
        <taxon>Actinomycetaceae</taxon>
        <taxon>Actinomyces</taxon>
    </lineage>
</organism>
<evidence type="ECO:0000256" key="1">
    <source>
        <dbReference type="SAM" id="MobiDB-lite"/>
    </source>
</evidence>
<dbReference type="AlphaFoldDB" id="A0A7T0PWM8"/>